<evidence type="ECO:0000313" key="1">
    <source>
        <dbReference type="EMBL" id="MBB3948601.1"/>
    </source>
</evidence>
<dbReference type="AlphaFoldDB" id="A0A7W6CK68"/>
<protein>
    <submittedName>
        <fullName evidence="1">Uncharacterized protein</fullName>
    </submittedName>
</protein>
<gene>
    <name evidence="1" type="ORF">GGQ73_004591</name>
</gene>
<name>A0A7W6CK68_9HYPH</name>
<comment type="caution">
    <text evidence="1">The sequence shown here is derived from an EMBL/GenBank/DDBJ whole genome shotgun (WGS) entry which is preliminary data.</text>
</comment>
<dbReference type="EMBL" id="JACIDV010000022">
    <property type="protein sequence ID" value="MBB3948601.1"/>
    <property type="molecule type" value="Genomic_DNA"/>
</dbReference>
<keyword evidence="2" id="KW-1185">Reference proteome</keyword>
<accession>A0A7W6CK68</accession>
<sequence length="84" mass="9062">MFGAGAKNCRFTRSSGHGAALSLIVVLIGLPRMMPCKPIALISRATVQREMSKPSRCNSRQTGLSQIFVVDVLLTTTVEISLPM</sequence>
<reference evidence="1 2" key="1">
    <citation type="submission" date="2020-08" db="EMBL/GenBank/DDBJ databases">
        <title>Genomic Encyclopedia of Type Strains, Phase IV (KMG-IV): sequencing the most valuable type-strain genomes for metagenomic binning, comparative biology and taxonomic classification.</title>
        <authorList>
            <person name="Goeker M."/>
        </authorList>
    </citation>
    <scope>NUCLEOTIDE SEQUENCE [LARGE SCALE GENOMIC DNA]</scope>
    <source>
        <strain evidence="1 2">DSM 26438</strain>
    </source>
</reference>
<organism evidence="1 2">
    <name type="scientific">Rhizobium skierniewicense</name>
    <dbReference type="NCBI Taxonomy" id="984260"/>
    <lineage>
        <taxon>Bacteria</taxon>
        <taxon>Pseudomonadati</taxon>
        <taxon>Pseudomonadota</taxon>
        <taxon>Alphaproteobacteria</taxon>
        <taxon>Hyphomicrobiales</taxon>
        <taxon>Rhizobiaceae</taxon>
        <taxon>Rhizobium/Agrobacterium group</taxon>
        <taxon>Rhizobium</taxon>
    </lineage>
</organism>
<evidence type="ECO:0000313" key="2">
    <source>
        <dbReference type="Proteomes" id="UP000565286"/>
    </source>
</evidence>
<dbReference type="Proteomes" id="UP000565286">
    <property type="component" value="Unassembled WGS sequence"/>
</dbReference>
<proteinExistence type="predicted"/>